<dbReference type="SUPFAM" id="SSF52518">
    <property type="entry name" value="Thiamin diphosphate-binding fold (THDP-binding)"/>
    <property type="match status" value="1"/>
</dbReference>
<comment type="cofactor">
    <cofactor evidence="1">
        <name>thiamine diphosphate</name>
        <dbReference type="ChEBI" id="CHEBI:58937"/>
    </cofactor>
</comment>
<dbReference type="OrthoDB" id="9803371at2"/>
<dbReference type="Proteomes" id="UP000256329">
    <property type="component" value="Unassembled WGS sequence"/>
</dbReference>
<name>A0A3D8P4I4_9THEO</name>
<dbReference type="SMART" id="SM00861">
    <property type="entry name" value="Transket_pyr"/>
    <property type="match status" value="1"/>
</dbReference>
<accession>A0A3D8P4I4</accession>
<dbReference type="PANTHER" id="PTHR43825:SF1">
    <property type="entry name" value="TRANSKETOLASE-LIKE PYRIMIDINE-BINDING DOMAIN-CONTAINING PROTEIN"/>
    <property type="match status" value="1"/>
</dbReference>
<feature type="domain" description="Transketolase-like pyrimidine-binding" evidence="5">
    <location>
        <begin position="5"/>
        <end position="170"/>
    </location>
</feature>
<dbReference type="CDD" id="cd07033">
    <property type="entry name" value="TPP_PYR_DXS_TK_like"/>
    <property type="match status" value="1"/>
</dbReference>
<dbReference type="Pfam" id="PF02780">
    <property type="entry name" value="Transketolase_C"/>
    <property type="match status" value="1"/>
</dbReference>
<dbReference type="InterPro" id="IPR005475">
    <property type="entry name" value="Transketolase-like_Pyr-bd"/>
</dbReference>
<evidence type="ECO:0000256" key="1">
    <source>
        <dbReference type="ARBA" id="ARBA00001964"/>
    </source>
</evidence>
<sequence>MAEKIATRDAYGKALVELGEERPEIVVLDADLAKSTKTILFKKRFPERFFDFGVAEQNMFGVAAGLAAAGKIPFCSTFAVFAAGRAFDQIRQSIAYPRLNVKIGASHAGITVGEDGASHQAIEDLALMRALPGMTVFVPADAVETFGAVRAALEIDGPVYIRLGRAPVPVIHAPDFVFRPGEAVCLREGKDATIIATGIMVAQALEAAQALAAEGIEVRVLDMHTLKPLDVAAVVRAALETKAVVTAEEHSIIGGLGSAVAEILGEECPVPLKRVGIRDVFGESGKPEELLEKYGLTPTHLAEAVKEVLERKKSFSPF</sequence>
<evidence type="ECO:0000256" key="2">
    <source>
        <dbReference type="ARBA" id="ARBA00007131"/>
    </source>
</evidence>
<evidence type="ECO:0000313" key="7">
    <source>
        <dbReference type="Proteomes" id="UP000256329"/>
    </source>
</evidence>
<dbReference type="InterPro" id="IPR033248">
    <property type="entry name" value="Transketolase_C"/>
</dbReference>
<dbReference type="FunFam" id="3.40.50.970:FF:000129">
    <property type="entry name" value="Transketolase"/>
    <property type="match status" value="1"/>
</dbReference>
<keyword evidence="3" id="KW-0808">Transferase</keyword>
<dbReference type="AlphaFoldDB" id="A0A3D8P4I4"/>
<evidence type="ECO:0000256" key="3">
    <source>
        <dbReference type="ARBA" id="ARBA00022679"/>
    </source>
</evidence>
<dbReference type="GO" id="GO:0016740">
    <property type="term" value="F:transferase activity"/>
    <property type="evidence" value="ECO:0007669"/>
    <property type="project" value="UniProtKB-KW"/>
</dbReference>
<evidence type="ECO:0000259" key="5">
    <source>
        <dbReference type="SMART" id="SM00861"/>
    </source>
</evidence>
<reference evidence="6 7" key="1">
    <citation type="submission" date="2018-08" db="EMBL/GenBank/DDBJ databases">
        <title>Form III RuBisCO-mediated autotrophy in Thermodesulfobium bacteria.</title>
        <authorList>
            <person name="Toshchakov S.V."/>
            <person name="Kublanov I.V."/>
            <person name="Frolov E."/>
            <person name="Bonch-Osmolovskaya E.A."/>
            <person name="Tourova T.P."/>
            <person name="Chernych N.A."/>
            <person name="Lebedinsky A.V."/>
        </authorList>
    </citation>
    <scope>NUCLEOTIDE SEQUENCE [LARGE SCALE GENOMIC DNA]</scope>
    <source>
        <strain evidence="6 7">SR</strain>
    </source>
</reference>
<gene>
    <name evidence="6" type="ORF">DXX99_08245</name>
</gene>
<dbReference type="InterPro" id="IPR051157">
    <property type="entry name" value="PDH/Transketolase"/>
</dbReference>
<dbReference type="SUPFAM" id="SSF52922">
    <property type="entry name" value="TK C-terminal domain-like"/>
    <property type="match status" value="1"/>
</dbReference>
<dbReference type="PROSITE" id="PS00802">
    <property type="entry name" value="TRANSKETOLASE_2"/>
    <property type="match status" value="1"/>
</dbReference>
<keyword evidence="7" id="KW-1185">Reference proteome</keyword>
<dbReference type="InterPro" id="IPR020826">
    <property type="entry name" value="Transketolase_BS"/>
</dbReference>
<dbReference type="EMBL" id="QSLN01000012">
    <property type="protein sequence ID" value="RDV82126.1"/>
    <property type="molecule type" value="Genomic_DNA"/>
</dbReference>
<dbReference type="Gene3D" id="3.40.50.920">
    <property type="match status" value="1"/>
</dbReference>
<dbReference type="InterPro" id="IPR009014">
    <property type="entry name" value="Transketo_C/PFOR_II"/>
</dbReference>
<proteinExistence type="inferred from homology"/>
<organism evidence="6 7">
    <name type="scientific">Ammonifex thiophilus</name>
    <dbReference type="NCBI Taxonomy" id="444093"/>
    <lineage>
        <taxon>Bacteria</taxon>
        <taxon>Bacillati</taxon>
        <taxon>Bacillota</taxon>
        <taxon>Clostridia</taxon>
        <taxon>Thermoanaerobacterales</taxon>
        <taxon>Thermoanaerobacteraceae</taxon>
        <taxon>Ammonifex</taxon>
    </lineage>
</organism>
<dbReference type="Gene3D" id="3.40.50.970">
    <property type="match status" value="1"/>
</dbReference>
<protein>
    <submittedName>
        <fullName evidence="6">Transketolase family protein</fullName>
    </submittedName>
</protein>
<comment type="caution">
    <text evidence="6">The sequence shown here is derived from an EMBL/GenBank/DDBJ whole genome shotgun (WGS) entry which is preliminary data.</text>
</comment>
<dbReference type="RefSeq" id="WP_115793019.1">
    <property type="nucleotide sequence ID" value="NZ_QSLN01000012.1"/>
</dbReference>
<dbReference type="Pfam" id="PF02779">
    <property type="entry name" value="Transket_pyr"/>
    <property type="match status" value="1"/>
</dbReference>
<keyword evidence="4" id="KW-0786">Thiamine pyrophosphate</keyword>
<evidence type="ECO:0000313" key="6">
    <source>
        <dbReference type="EMBL" id="RDV82126.1"/>
    </source>
</evidence>
<dbReference type="PANTHER" id="PTHR43825">
    <property type="entry name" value="PYRUVATE DEHYDROGENASE E1 COMPONENT"/>
    <property type="match status" value="1"/>
</dbReference>
<evidence type="ECO:0000256" key="4">
    <source>
        <dbReference type="ARBA" id="ARBA00023052"/>
    </source>
</evidence>
<comment type="similarity">
    <text evidence="2">Belongs to the transketolase family.</text>
</comment>
<dbReference type="InterPro" id="IPR029061">
    <property type="entry name" value="THDP-binding"/>
</dbReference>